<keyword evidence="2 7" id="KW-0479">Metal-binding</keyword>
<dbReference type="PROSITE" id="PS00498">
    <property type="entry name" value="TYROSINASE_2"/>
    <property type="match status" value="1"/>
</dbReference>
<evidence type="ECO:0000256" key="3">
    <source>
        <dbReference type="ARBA" id="ARBA00022784"/>
    </source>
</evidence>
<evidence type="ECO:0000256" key="7">
    <source>
        <dbReference type="PIRSR" id="PIRSR000290-1"/>
    </source>
</evidence>
<reference evidence="12 13" key="1">
    <citation type="journal article" date="2020" name="Nat. Food">
        <title>A phased Vanilla planifolia genome enables genetic improvement of flavour and production.</title>
        <authorList>
            <person name="Hasing T."/>
            <person name="Tang H."/>
            <person name="Brym M."/>
            <person name="Khazi F."/>
            <person name="Huang T."/>
            <person name="Chambers A.H."/>
        </authorList>
    </citation>
    <scope>NUCLEOTIDE SEQUENCE [LARGE SCALE GENOMIC DNA]</scope>
    <source>
        <tissue evidence="12">Leaf</tissue>
    </source>
</reference>
<evidence type="ECO:0000256" key="8">
    <source>
        <dbReference type="PIRSR" id="PIRSR000290-2"/>
    </source>
</evidence>
<dbReference type="AlphaFoldDB" id="A0A835QDT6"/>
<dbReference type="Proteomes" id="UP000639772">
    <property type="component" value="Unassembled WGS sequence"/>
</dbReference>
<keyword evidence="5 7" id="KW-0186">Copper</keyword>
<evidence type="ECO:0000259" key="11">
    <source>
        <dbReference type="PROSITE" id="PS00498"/>
    </source>
</evidence>
<organism evidence="12 13">
    <name type="scientific">Vanilla planifolia</name>
    <name type="common">Vanilla</name>
    <dbReference type="NCBI Taxonomy" id="51239"/>
    <lineage>
        <taxon>Eukaryota</taxon>
        <taxon>Viridiplantae</taxon>
        <taxon>Streptophyta</taxon>
        <taxon>Embryophyta</taxon>
        <taxon>Tracheophyta</taxon>
        <taxon>Spermatophyta</taxon>
        <taxon>Magnoliopsida</taxon>
        <taxon>Liliopsida</taxon>
        <taxon>Asparagales</taxon>
        <taxon>Orchidaceae</taxon>
        <taxon>Vanilloideae</taxon>
        <taxon>Vanilleae</taxon>
        <taxon>Vanilla</taxon>
    </lineage>
</organism>
<dbReference type="InterPro" id="IPR016213">
    <property type="entry name" value="Polyphenol_oxidase"/>
</dbReference>
<dbReference type="InterPro" id="IPR050316">
    <property type="entry name" value="Tyrosinase/Hemocyanin"/>
</dbReference>
<sequence length="570" mass="63146">MANLFAAAKFIFLRSSYPLPSSACTSPRRSSLLHSKKATINPITNHSDQVHPHDNTRDTASRRDLLVGLGGLYGTGLTANRKVLGQPIQPPDIYQCDPADVPGAEPINCCPPQTQSIIEFQAPPSTDPLRIRPAAHLVDSDYIAKYTRAVQLMKDLPADDPRNFFQQANTHCSYCDGAYDQVGYPGLELQIHSCWLFLPWHRFFLYFHERILGNLIGDNTFALPFWNWDSPDGMQLPSMYVDSSSSLYDPQRDPDHQPPATIDLDFSLDTTTNTSQQVIEDNLNIVYRQIISNGETPELFLGSAFRGGDQPNPGAGSLELQPHNIVHSWTGDSRQPNREDMGVFYSAARDPIFFAHHANVDRLWLFWKSLGGLHQDFTDTDWLDAAFLFYDENAQLVRVKVRDCLDTDVLRYAYQDVQNQWITWKPVPSGTGSAVPPATEPSFPVALELENVTATVARPPSSGRTGDEVEVLIVEGIELDETAPTKFDVYVNLSSDSELKPAVAQCVGSFTHVPHLHPEGVDSAVTTRLQMGITELLNDLGVGDDDNVVVTLVPRYGTLTIAGLSIVLVS</sequence>
<keyword evidence="4" id="KW-0560">Oxidoreductase</keyword>
<dbReference type="InterPro" id="IPR008922">
    <property type="entry name" value="Di-copper_centre_dom_sf"/>
</dbReference>
<feature type="domain" description="Tyrosinase copper-binding" evidence="10">
    <location>
        <begin position="192"/>
        <end position="209"/>
    </location>
</feature>
<dbReference type="PROSITE" id="PS00497">
    <property type="entry name" value="TYROSINASE_1"/>
    <property type="match status" value="1"/>
</dbReference>
<feature type="disulfide bond" evidence="8">
    <location>
        <begin position="96"/>
        <end position="110"/>
    </location>
</feature>
<evidence type="ECO:0000256" key="6">
    <source>
        <dbReference type="ARBA" id="ARBA00023157"/>
    </source>
</evidence>
<feature type="domain" description="Tyrosinase copper-binding" evidence="11">
    <location>
        <begin position="350"/>
        <end position="361"/>
    </location>
</feature>
<comment type="cofactor">
    <cofactor evidence="7">
        <name>Cu(2+)</name>
        <dbReference type="ChEBI" id="CHEBI:29036"/>
    </cofactor>
    <text evidence="7">Binds 2 copper ions per subunit.</text>
</comment>
<name>A0A835QDT6_VANPL</name>
<evidence type="ECO:0000259" key="10">
    <source>
        <dbReference type="PROSITE" id="PS00497"/>
    </source>
</evidence>
<dbReference type="GO" id="GO:0046872">
    <property type="term" value="F:metal ion binding"/>
    <property type="evidence" value="ECO:0007669"/>
    <property type="project" value="UniProtKB-KW"/>
</dbReference>
<keyword evidence="6 8" id="KW-1015">Disulfide bond</keyword>
<feature type="cross-link" description="2'-(S-cysteinyl)-histidine (Cys-His)" evidence="9">
    <location>
        <begin position="175"/>
        <end position="192"/>
    </location>
</feature>
<proteinExistence type="inferred from homology"/>
<evidence type="ECO:0000313" key="12">
    <source>
        <dbReference type="EMBL" id="KAG0471350.1"/>
    </source>
</evidence>
<dbReference type="Pfam" id="PF12142">
    <property type="entry name" value="PPO1_DWL"/>
    <property type="match status" value="1"/>
</dbReference>
<dbReference type="InterPro" id="IPR002227">
    <property type="entry name" value="Tyrosinase_Cu-bd"/>
</dbReference>
<dbReference type="InterPro" id="IPR022740">
    <property type="entry name" value="Polyphenol_oxidase_C"/>
</dbReference>
<feature type="binding site" evidence="7">
    <location>
        <position position="323"/>
    </location>
    <ligand>
        <name>Cu cation</name>
        <dbReference type="ChEBI" id="CHEBI:23378"/>
        <label>B</label>
    </ligand>
</feature>
<feature type="binding site" evidence="7">
    <location>
        <position position="357"/>
    </location>
    <ligand>
        <name>Cu cation</name>
        <dbReference type="ChEBI" id="CHEBI:23378"/>
        <label>B</label>
    </ligand>
</feature>
<dbReference type="PANTHER" id="PTHR11474:SF76">
    <property type="entry name" value="SHKT DOMAIN-CONTAINING PROTEIN"/>
    <property type="match status" value="1"/>
</dbReference>
<gene>
    <name evidence="12" type="ORF">HPP92_015896</name>
</gene>
<protein>
    <recommendedName>
        <fullName evidence="10 11">Tyrosinase copper-binding domain-containing protein</fullName>
    </recommendedName>
</protein>
<dbReference type="PANTHER" id="PTHR11474">
    <property type="entry name" value="TYROSINASE FAMILY MEMBER"/>
    <property type="match status" value="1"/>
</dbReference>
<dbReference type="GO" id="GO:0004097">
    <property type="term" value="F:catechol oxidase activity"/>
    <property type="evidence" value="ECO:0007669"/>
    <property type="project" value="InterPro"/>
</dbReference>
<evidence type="ECO:0000256" key="5">
    <source>
        <dbReference type="ARBA" id="ARBA00023008"/>
    </source>
</evidence>
<dbReference type="OrthoDB" id="6132182at2759"/>
<dbReference type="Pfam" id="PF12143">
    <property type="entry name" value="PPO1_KFDV"/>
    <property type="match status" value="1"/>
</dbReference>
<feature type="binding site" evidence="7">
    <location>
        <position position="171"/>
    </location>
    <ligand>
        <name>Cu cation</name>
        <dbReference type="ChEBI" id="CHEBI:23378"/>
        <label>A</label>
    </ligand>
</feature>
<dbReference type="PRINTS" id="PR00092">
    <property type="entry name" value="TYROSINASE"/>
</dbReference>
<comment type="caution">
    <text evidence="12">The sequence shown here is derived from an EMBL/GenBank/DDBJ whole genome shotgun (WGS) entry which is preliminary data.</text>
</comment>
<evidence type="ECO:0000256" key="1">
    <source>
        <dbReference type="ARBA" id="ARBA00009928"/>
    </source>
</evidence>
<evidence type="ECO:0000256" key="2">
    <source>
        <dbReference type="ARBA" id="ARBA00022723"/>
    </source>
</evidence>
<dbReference type="Gene3D" id="1.10.1280.10">
    <property type="entry name" value="Di-copper center containing domain from catechol oxidase"/>
    <property type="match status" value="1"/>
</dbReference>
<accession>A0A835QDT6</accession>
<dbReference type="SUPFAM" id="SSF48056">
    <property type="entry name" value="Di-copper centre-containing domain"/>
    <property type="match status" value="1"/>
</dbReference>
<dbReference type="PIRSF" id="PIRSF000290">
    <property type="entry name" value="PPO_plant"/>
    <property type="match status" value="1"/>
</dbReference>
<feature type="binding site" evidence="7">
    <location>
        <position position="327"/>
    </location>
    <ligand>
        <name>Cu cation</name>
        <dbReference type="ChEBI" id="CHEBI:23378"/>
        <label>B</label>
    </ligand>
</feature>
<evidence type="ECO:0000313" key="13">
    <source>
        <dbReference type="Proteomes" id="UP000639772"/>
    </source>
</evidence>
<feature type="binding site" evidence="7">
    <location>
        <position position="192"/>
    </location>
    <ligand>
        <name>Cu cation</name>
        <dbReference type="ChEBI" id="CHEBI:23378"/>
        <label>A</label>
    </ligand>
</feature>
<keyword evidence="3" id="KW-0883">Thioether bond</keyword>
<feature type="binding site" evidence="7">
    <location>
        <position position="201"/>
    </location>
    <ligand>
        <name>Cu cation</name>
        <dbReference type="ChEBI" id="CHEBI:23378"/>
        <label>A</label>
    </ligand>
</feature>
<dbReference type="EMBL" id="JADCNM010000008">
    <property type="protein sequence ID" value="KAG0471350.1"/>
    <property type="molecule type" value="Genomic_DNA"/>
</dbReference>
<feature type="disulfide bond" evidence="8">
    <location>
        <begin position="109"/>
        <end position="172"/>
    </location>
</feature>
<evidence type="ECO:0000256" key="4">
    <source>
        <dbReference type="ARBA" id="ARBA00023002"/>
    </source>
</evidence>
<dbReference type="GO" id="GO:0046148">
    <property type="term" value="P:pigment biosynthetic process"/>
    <property type="evidence" value="ECO:0007669"/>
    <property type="project" value="InterPro"/>
</dbReference>
<dbReference type="Pfam" id="PF00264">
    <property type="entry name" value="Tyrosinase"/>
    <property type="match status" value="1"/>
</dbReference>
<evidence type="ECO:0000256" key="9">
    <source>
        <dbReference type="PIRSR" id="PIRSR000290-3"/>
    </source>
</evidence>
<dbReference type="FunFam" id="1.10.1280.10:FF:000007">
    <property type="entry name" value="Polyphenol oxidase, chloroplastic"/>
    <property type="match status" value="1"/>
</dbReference>
<dbReference type="InterPro" id="IPR022739">
    <property type="entry name" value="Polyphenol_oxidase_cen"/>
</dbReference>
<comment type="similarity">
    <text evidence="1">Belongs to the tyrosinase family.</text>
</comment>